<dbReference type="EMBL" id="JPOS01000012">
    <property type="protein sequence ID" value="KGE88942.1"/>
    <property type="molecule type" value="Genomic_DNA"/>
</dbReference>
<accession>A0A098SD74</accession>
<dbReference type="Proteomes" id="UP000029736">
    <property type="component" value="Unassembled WGS sequence"/>
</dbReference>
<gene>
    <name evidence="1" type="ORF">IX84_03875</name>
</gene>
<organism evidence="1 2">
    <name type="scientific">Phaeodactylibacter xiamenensis</name>
    <dbReference type="NCBI Taxonomy" id="1524460"/>
    <lineage>
        <taxon>Bacteria</taxon>
        <taxon>Pseudomonadati</taxon>
        <taxon>Bacteroidota</taxon>
        <taxon>Saprospiria</taxon>
        <taxon>Saprospirales</taxon>
        <taxon>Haliscomenobacteraceae</taxon>
        <taxon>Phaeodactylibacter</taxon>
    </lineage>
</organism>
<sequence>MNKKHNRPAKALSYSSTISIGIKQICLGQPVAESSVCAMLRWALPAALLATAPGHGVPVGRGWIQVNFYFFTHKNLHL</sequence>
<name>A0A098SD74_9BACT</name>
<dbReference type="STRING" id="1524460.IX84_03875"/>
<proteinExistence type="predicted"/>
<reference evidence="1 2" key="1">
    <citation type="journal article" date="2014" name="Int. J. Syst. Evol. Microbiol.">
        <title>Phaeodactylibacter xiamenensis gen. nov., sp. nov., a member of the family Saprospiraceae isolated from the marine alga Phaeodactylum tricornutum.</title>
        <authorList>
            <person name="Chen Z.Jr."/>
            <person name="Lei X."/>
            <person name="Lai Q."/>
            <person name="Li Y."/>
            <person name="Zhang B."/>
            <person name="Zhang J."/>
            <person name="Zhang H."/>
            <person name="Yang L."/>
            <person name="Zheng W."/>
            <person name="Tian Y."/>
            <person name="Yu Z."/>
            <person name="Xu H.Jr."/>
            <person name="Zheng T."/>
        </authorList>
    </citation>
    <scope>NUCLEOTIDE SEQUENCE [LARGE SCALE GENOMIC DNA]</scope>
    <source>
        <strain evidence="1 2">KD52</strain>
    </source>
</reference>
<dbReference type="AlphaFoldDB" id="A0A098SD74"/>
<keyword evidence="2" id="KW-1185">Reference proteome</keyword>
<evidence type="ECO:0000313" key="2">
    <source>
        <dbReference type="Proteomes" id="UP000029736"/>
    </source>
</evidence>
<comment type="caution">
    <text evidence="1">The sequence shown here is derived from an EMBL/GenBank/DDBJ whole genome shotgun (WGS) entry which is preliminary data.</text>
</comment>
<protein>
    <submittedName>
        <fullName evidence="1">Uncharacterized protein</fullName>
    </submittedName>
</protein>
<evidence type="ECO:0000313" key="1">
    <source>
        <dbReference type="EMBL" id="KGE88942.1"/>
    </source>
</evidence>